<accession>A0A8H3X4L4</accession>
<name>A0A8H3X4L4_GIGMA</name>
<evidence type="ECO:0000313" key="2">
    <source>
        <dbReference type="Proteomes" id="UP000439903"/>
    </source>
</evidence>
<sequence>MAIRFLDNKTVQKQRTFNVSSVVQCVVELVQNSNVLSVVQCVVELVQNIVRVGDAATATDLLQICFHLLGDCCPH</sequence>
<reference evidence="1 2" key="1">
    <citation type="journal article" date="2019" name="Environ. Microbiol.">
        <title>At the nexus of three kingdoms: the genome of the mycorrhizal fungus Gigaspora margarita provides insights into plant, endobacterial and fungal interactions.</title>
        <authorList>
            <person name="Venice F."/>
            <person name="Ghignone S."/>
            <person name="Salvioli di Fossalunga A."/>
            <person name="Amselem J."/>
            <person name="Novero M."/>
            <person name="Xianan X."/>
            <person name="Sedzielewska Toro K."/>
            <person name="Morin E."/>
            <person name="Lipzen A."/>
            <person name="Grigoriev I.V."/>
            <person name="Henrissat B."/>
            <person name="Martin F.M."/>
            <person name="Bonfante P."/>
        </authorList>
    </citation>
    <scope>NUCLEOTIDE SEQUENCE [LARGE SCALE GENOMIC DNA]</scope>
    <source>
        <strain evidence="1 2">BEG34</strain>
    </source>
</reference>
<proteinExistence type="predicted"/>
<dbReference type="EMBL" id="WTPW01001777">
    <property type="protein sequence ID" value="KAF0415325.1"/>
    <property type="molecule type" value="Genomic_DNA"/>
</dbReference>
<comment type="caution">
    <text evidence="1">The sequence shown here is derived from an EMBL/GenBank/DDBJ whole genome shotgun (WGS) entry which is preliminary data.</text>
</comment>
<dbReference type="Proteomes" id="UP000439903">
    <property type="component" value="Unassembled WGS sequence"/>
</dbReference>
<protein>
    <submittedName>
        <fullName evidence="1">Uncharacterized protein</fullName>
    </submittedName>
</protein>
<dbReference type="AlphaFoldDB" id="A0A8H3X4L4"/>
<evidence type="ECO:0000313" key="1">
    <source>
        <dbReference type="EMBL" id="KAF0415325.1"/>
    </source>
</evidence>
<keyword evidence="2" id="KW-1185">Reference proteome</keyword>
<organism evidence="1 2">
    <name type="scientific">Gigaspora margarita</name>
    <dbReference type="NCBI Taxonomy" id="4874"/>
    <lineage>
        <taxon>Eukaryota</taxon>
        <taxon>Fungi</taxon>
        <taxon>Fungi incertae sedis</taxon>
        <taxon>Mucoromycota</taxon>
        <taxon>Glomeromycotina</taxon>
        <taxon>Glomeromycetes</taxon>
        <taxon>Diversisporales</taxon>
        <taxon>Gigasporaceae</taxon>
        <taxon>Gigaspora</taxon>
    </lineage>
</organism>
<gene>
    <name evidence="1" type="ORF">F8M41_007637</name>
</gene>